<dbReference type="InterPro" id="IPR022536">
    <property type="entry name" value="EspC"/>
</dbReference>
<organism evidence="2 3">
    <name type="scientific">Actinopolyspora mortivallis</name>
    <dbReference type="NCBI Taxonomy" id="33906"/>
    <lineage>
        <taxon>Bacteria</taxon>
        <taxon>Bacillati</taxon>
        <taxon>Actinomycetota</taxon>
        <taxon>Actinomycetes</taxon>
        <taxon>Actinopolysporales</taxon>
        <taxon>Actinopolysporaceae</taxon>
        <taxon>Actinopolyspora</taxon>
    </lineage>
</organism>
<evidence type="ECO:0000313" key="3">
    <source>
        <dbReference type="Proteomes" id="UP000239352"/>
    </source>
</evidence>
<name>A0A2T0GTT7_ACTMO</name>
<proteinExistence type="predicted"/>
<dbReference type="InParanoid" id="A0A2T0GTT7"/>
<accession>A0A2T0GTT7</accession>
<comment type="caution">
    <text evidence="2">The sequence shown here is derived from an EMBL/GenBank/DDBJ whole genome shotgun (WGS) entry which is preliminary data.</text>
</comment>
<protein>
    <recommendedName>
        <fullName evidence="4">ESX-1 secretion-associated protein</fullName>
    </recommendedName>
</protein>
<dbReference type="AlphaFoldDB" id="A0A2T0GTT7"/>
<dbReference type="Pfam" id="PF10824">
    <property type="entry name" value="T7SS_ESX_EspC"/>
    <property type="match status" value="1"/>
</dbReference>
<keyword evidence="1" id="KW-0175">Coiled coil</keyword>
<dbReference type="EMBL" id="PVSR01000031">
    <property type="protein sequence ID" value="PRW62512.1"/>
    <property type="molecule type" value="Genomic_DNA"/>
</dbReference>
<evidence type="ECO:0008006" key="4">
    <source>
        <dbReference type="Google" id="ProtNLM"/>
    </source>
</evidence>
<keyword evidence="3" id="KW-1185">Reference proteome</keyword>
<dbReference type="Proteomes" id="UP000239352">
    <property type="component" value="Unassembled WGS sequence"/>
</dbReference>
<evidence type="ECO:0000256" key="1">
    <source>
        <dbReference type="SAM" id="Coils"/>
    </source>
</evidence>
<feature type="coiled-coil region" evidence="1">
    <location>
        <begin position="40"/>
        <end position="81"/>
    </location>
</feature>
<evidence type="ECO:0000313" key="2">
    <source>
        <dbReference type="EMBL" id="PRW62512.1"/>
    </source>
</evidence>
<sequence length="91" mass="10183">MESFGTKLGDLANDSNKAASYVEKWLEISGSDSRMYVTAASAAENARKALVDNYEKLKKLQNEAATEIDKAAALYERLDREEASRLDRSYE</sequence>
<dbReference type="STRING" id="1050202.GCA_000384035_03883"/>
<dbReference type="GO" id="GO:0009306">
    <property type="term" value="P:protein secretion"/>
    <property type="evidence" value="ECO:0007669"/>
    <property type="project" value="InterPro"/>
</dbReference>
<gene>
    <name evidence="2" type="ORF">CEP50_15265</name>
</gene>
<reference evidence="2 3" key="1">
    <citation type="submission" date="2018-03" db="EMBL/GenBank/DDBJ databases">
        <title>Actinopolyspora mortivallis from Sahara, screening for active biomolecules.</title>
        <authorList>
            <person name="Selama O."/>
            <person name="Wellington E.M.H."/>
            <person name="Hacene H."/>
        </authorList>
    </citation>
    <scope>NUCLEOTIDE SEQUENCE [LARGE SCALE GENOMIC DNA]</scope>
    <source>
        <strain evidence="2 3">M5A</strain>
    </source>
</reference>